<dbReference type="InterPro" id="IPR043472">
    <property type="entry name" value="Macro_dom-like"/>
</dbReference>
<name>A0A382JPD2_9ZZZZ</name>
<sequence>MVSLTDIKTTKKTLTNLETEVLFIGIHKGRQLNSTEKALDNVLGGSLSRVIDVEKFNGKEKKELLCYGNDEIKRVVIIGLGESKEYSTDVARSIGSNITRYANLLMVSNFSVAGESFGLKKNNYAQAFAEGLTLGSYEFNNYKTKKEKDPKAEFVLVSGNINKKSLDKGLIIGLSVAFARDLSNHPANILTPSYLAKESKQIADAHPAMECTVFDGKEFKKMGMGAFHGVAMGATEPAKMIIVEYNGGRKTQKPIALVGKGLTFDSGGISLKPPPKMDEMKFDMCGSATVMGVLRAVSELKPKINIVFAIGSTENMPGSNAQRPGDIVTAYNGKTIEVLNTDAEGRLVLADVLAYVNKNYEPEAIVDFATLTG</sequence>
<dbReference type="CDD" id="cd00433">
    <property type="entry name" value="Peptidase_M17"/>
    <property type="match status" value="1"/>
</dbReference>
<organism evidence="6">
    <name type="scientific">marine metagenome</name>
    <dbReference type="NCBI Taxonomy" id="408172"/>
    <lineage>
        <taxon>unclassified sequences</taxon>
        <taxon>metagenomes</taxon>
        <taxon>ecological metagenomes</taxon>
    </lineage>
</organism>
<dbReference type="SUPFAM" id="SSF53187">
    <property type="entry name" value="Zn-dependent exopeptidases"/>
    <property type="match status" value="1"/>
</dbReference>
<dbReference type="PANTHER" id="PTHR11963">
    <property type="entry name" value="LEUCINE AMINOPEPTIDASE-RELATED"/>
    <property type="match status" value="1"/>
</dbReference>
<keyword evidence="3" id="KW-0645">Protease</keyword>
<dbReference type="EMBL" id="UINC01075080">
    <property type="protein sequence ID" value="SVC12917.1"/>
    <property type="molecule type" value="Genomic_DNA"/>
</dbReference>
<dbReference type="GO" id="GO:0030145">
    <property type="term" value="F:manganese ion binding"/>
    <property type="evidence" value="ECO:0007669"/>
    <property type="project" value="InterPro"/>
</dbReference>
<comment type="similarity">
    <text evidence="1">Belongs to the peptidase M17 family.</text>
</comment>
<keyword evidence="4" id="KW-0378">Hydrolase</keyword>
<feature type="domain" description="Cytosol aminopeptidase" evidence="5">
    <location>
        <begin position="340"/>
        <end position="347"/>
    </location>
</feature>
<dbReference type="Gene3D" id="3.40.630.10">
    <property type="entry name" value="Zn peptidases"/>
    <property type="match status" value="1"/>
</dbReference>
<dbReference type="GO" id="GO:0070006">
    <property type="term" value="F:metalloaminopeptidase activity"/>
    <property type="evidence" value="ECO:0007669"/>
    <property type="project" value="InterPro"/>
</dbReference>
<feature type="non-terminal residue" evidence="6">
    <location>
        <position position="373"/>
    </location>
</feature>
<protein>
    <recommendedName>
        <fullName evidence="5">Cytosol aminopeptidase domain-containing protein</fullName>
    </recommendedName>
</protein>
<dbReference type="SUPFAM" id="SSF52949">
    <property type="entry name" value="Macro domain-like"/>
    <property type="match status" value="1"/>
</dbReference>
<evidence type="ECO:0000256" key="2">
    <source>
        <dbReference type="ARBA" id="ARBA00022438"/>
    </source>
</evidence>
<evidence type="ECO:0000259" key="5">
    <source>
        <dbReference type="PROSITE" id="PS00631"/>
    </source>
</evidence>
<evidence type="ECO:0000256" key="3">
    <source>
        <dbReference type="ARBA" id="ARBA00022670"/>
    </source>
</evidence>
<gene>
    <name evidence="6" type="ORF">METZ01_LOCUS265771</name>
</gene>
<dbReference type="InterPro" id="IPR008283">
    <property type="entry name" value="Peptidase_M17_N"/>
</dbReference>
<evidence type="ECO:0000256" key="1">
    <source>
        <dbReference type="ARBA" id="ARBA00009528"/>
    </source>
</evidence>
<dbReference type="PROSITE" id="PS00631">
    <property type="entry name" value="CYTOSOL_AP"/>
    <property type="match status" value="1"/>
</dbReference>
<dbReference type="Gene3D" id="3.40.220.10">
    <property type="entry name" value="Leucine Aminopeptidase, subunit E, domain 1"/>
    <property type="match status" value="1"/>
</dbReference>
<dbReference type="GO" id="GO:0006508">
    <property type="term" value="P:proteolysis"/>
    <property type="evidence" value="ECO:0007669"/>
    <property type="project" value="UniProtKB-KW"/>
</dbReference>
<proteinExistence type="inferred from homology"/>
<dbReference type="InterPro" id="IPR011356">
    <property type="entry name" value="Leucine_aapep/pepB"/>
</dbReference>
<dbReference type="PRINTS" id="PR00481">
    <property type="entry name" value="LAMNOPPTDASE"/>
</dbReference>
<keyword evidence="2" id="KW-0031">Aminopeptidase</keyword>
<dbReference type="InterPro" id="IPR000819">
    <property type="entry name" value="Peptidase_M17_C"/>
</dbReference>
<accession>A0A382JPD2</accession>
<dbReference type="Pfam" id="PF02789">
    <property type="entry name" value="Peptidase_M17_N"/>
    <property type="match status" value="1"/>
</dbReference>
<dbReference type="AlphaFoldDB" id="A0A382JPD2"/>
<reference evidence="6" key="1">
    <citation type="submission" date="2018-05" db="EMBL/GenBank/DDBJ databases">
        <authorList>
            <person name="Lanie J.A."/>
            <person name="Ng W.-L."/>
            <person name="Kazmierczak K.M."/>
            <person name="Andrzejewski T.M."/>
            <person name="Davidsen T.M."/>
            <person name="Wayne K.J."/>
            <person name="Tettelin H."/>
            <person name="Glass J.I."/>
            <person name="Rusch D."/>
            <person name="Podicherti R."/>
            <person name="Tsui H.-C.T."/>
            <person name="Winkler M.E."/>
        </authorList>
    </citation>
    <scope>NUCLEOTIDE SEQUENCE</scope>
</reference>
<evidence type="ECO:0000256" key="4">
    <source>
        <dbReference type="ARBA" id="ARBA00022801"/>
    </source>
</evidence>
<dbReference type="GO" id="GO:0005737">
    <property type="term" value="C:cytoplasm"/>
    <property type="evidence" value="ECO:0007669"/>
    <property type="project" value="InterPro"/>
</dbReference>
<evidence type="ECO:0000313" key="6">
    <source>
        <dbReference type="EMBL" id="SVC12917.1"/>
    </source>
</evidence>
<dbReference type="Pfam" id="PF00883">
    <property type="entry name" value="Peptidase_M17"/>
    <property type="match status" value="1"/>
</dbReference>
<dbReference type="PANTHER" id="PTHR11963:SF23">
    <property type="entry name" value="CYTOSOL AMINOPEPTIDASE"/>
    <property type="match status" value="1"/>
</dbReference>